<dbReference type="Gramene" id="OIT28822">
    <property type="protein sequence ID" value="OIT28822"/>
    <property type="gene ID" value="A4A49_28005"/>
</dbReference>
<organism evidence="1 2">
    <name type="scientific">Nicotiana attenuata</name>
    <name type="common">Coyote tobacco</name>
    <dbReference type="NCBI Taxonomy" id="49451"/>
    <lineage>
        <taxon>Eukaryota</taxon>
        <taxon>Viridiplantae</taxon>
        <taxon>Streptophyta</taxon>
        <taxon>Embryophyta</taxon>
        <taxon>Tracheophyta</taxon>
        <taxon>Spermatophyta</taxon>
        <taxon>Magnoliopsida</taxon>
        <taxon>eudicotyledons</taxon>
        <taxon>Gunneridae</taxon>
        <taxon>Pentapetalae</taxon>
        <taxon>asterids</taxon>
        <taxon>lamiids</taxon>
        <taxon>Solanales</taxon>
        <taxon>Solanaceae</taxon>
        <taxon>Nicotianoideae</taxon>
        <taxon>Nicotianeae</taxon>
        <taxon>Nicotiana</taxon>
    </lineage>
</organism>
<comment type="caution">
    <text evidence="1">The sequence shown here is derived from an EMBL/GenBank/DDBJ whole genome shotgun (WGS) entry which is preliminary data.</text>
</comment>
<keyword evidence="2" id="KW-1185">Reference proteome</keyword>
<name>A0A314KI51_NICAT</name>
<gene>
    <name evidence="1" type="ORF">A4A49_28005</name>
</gene>
<proteinExistence type="predicted"/>
<reference evidence="1" key="1">
    <citation type="submission" date="2016-11" db="EMBL/GenBank/DDBJ databases">
        <title>The genome of Nicotiana attenuata.</title>
        <authorList>
            <person name="Xu S."/>
            <person name="Brockmoeller T."/>
            <person name="Gaquerel E."/>
            <person name="Navarro A."/>
            <person name="Kuhl H."/>
            <person name="Gase K."/>
            <person name="Ling Z."/>
            <person name="Zhou W."/>
            <person name="Kreitzer C."/>
            <person name="Stanke M."/>
            <person name="Tang H."/>
            <person name="Lyons E."/>
            <person name="Pandey P."/>
            <person name="Pandey S.P."/>
            <person name="Timmermann B."/>
            <person name="Baldwin I.T."/>
        </authorList>
    </citation>
    <scope>NUCLEOTIDE SEQUENCE [LARGE SCALE GENOMIC DNA]</scope>
    <source>
        <strain evidence="1">UT</strain>
    </source>
</reference>
<protein>
    <submittedName>
        <fullName evidence="1">Uncharacterized protein</fullName>
    </submittedName>
</protein>
<evidence type="ECO:0000313" key="1">
    <source>
        <dbReference type="EMBL" id="OIT28822.1"/>
    </source>
</evidence>
<accession>A0A314KI51</accession>
<evidence type="ECO:0000313" key="2">
    <source>
        <dbReference type="Proteomes" id="UP000187609"/>
    </source>
</evidence>
<dbReference type="EMBL" id="MJEQ01001944">
    <property type="protein sequence ID" value="OIT28822.1"/>
    <property type="molecule type" value="Genomic_DNA"/>
</dbReference>
<sequence length="73" mass="8218">MLLDFFWRVLTHQKSLVHHPCLPRLSSQKFSHISSTSSLANVVSLLSPLFLIQTMLLVSVVGVSKKISEELEI</sequence>
<dbReference type="AlphaFoldDB" id="A0A314KI51"/>
<dbReference type="Proteomes" id="UP000187609">
    <property type="component" value="Unassembled WGS sequence"/>
</dbReference>